<name>A0A0F9VS30_9ZZZZ</name>
<feature type="domain" description="Winged helix DNA-binding" evidence="1">
    <location>
        <begin position="19"/>
        <end position="96"/>
    </location>
</feature>
<dbReference type="PANTHER" id="PTHR37318">
    <property type="entry name" value="BSL7504 PROTEIN"/>
    <property type="match status" value="1"/>
</dbReference>
<comment type="caution">
    <text evidence="2">The sequence shown here is derived from an EMBL/GenBank/DDBJ whole genome shotgun (WGS) entry which is preliminary data.</text>
</comment>
<protein>
    <recommendedName>
        <fullName evidence="1">Winged helix DNA-binding domain-containing protein</fullName>
    </recommendedName>
</protein>
<evidence type="ECO:0000313" key="2">
    <source>
        <dbReference type="EMBL" id="KKN68573.1"/>
    </source>
</evidence>
<accession>A0A0F9VS30</accession>
<dbReference type="PANTHER" id="PTHR37318:SF1">
    <property type="entry name" value="BSL7504 PROTEIN"/>
    <property type="match status" value="1"/>
</dbReference>
<dbReference type="EMBL" id="LAZR01000445">
    <property type="protein sequence ID" value="KKN68573.1"/>
    <property type="molecule type" value="Genomic_DNA"/>
</dbReference>
<dbReference type="AlphaFoldDB" id="A0A0F9VS30"/>
<proteinExistence type="predicted"/>
<sequence>MADKQLHDRIDETIHQRTRLAIMVTLAGVGSLEFNGLKGQLGLSDGNLSTHAGALERAGFVKIIKRFRGRKPQTTLAITAKGRKALTNYINLLQGILSEAT</sequence>
<gene>
    <name evidence="2" type="ORF">LCGC14_0450040</name>
</gene>
<dbReference type="InterPro" id="IPR027395">
    <property type="entry name" value="WH_DNA-bd_dom"/>
</dbReference>
<dbReference type="SUPFAM" id="SSF46785">
    <property type="entry name" value="Winged helix' DNA-binding domain"/>
    <property type="match status" value="1"/>
</dbReference>
<reference evidence="2" key="1">
    <citation type="journal article" date="2015" name="Nature">
        <title>Complex archaea that bridge the gap between prokaryotes and eukaryotes.</title>
        <authorList>
            <person name="Spang A."/>
            <person name="Saw J.H."/>
            <person name="Jorgensen S.L."/>
            <person name="Zaremba-Niedzwiedzka K."/>
            <person name="Martijn J."/>
            <person name="Lind A.E."/>
            <person name="van Eijk R."/>
            <person name="Schleper C."/>
            <person name="Guy L."/>
            <person name="Ettema T.J."/>
        </authorList>
    </citation>
    <scope>NUCLEOTIDE SEQUENCE</scope>
</reference>
<dbReference type="InterPro" id="IPR036390">
    <property type="entry name" value="WH_DNA-bd_sf"/>
</dbReference>
<dbReference type="Pfam" id="PF13601">
    <property type="entry name" value="HTH_34"/>
    <property type="match status" value="1"/>
</dbReference>
<evidence type="ECO:0000259" key="1">
    <source>
        <dbReference type="Pfam" id="PF13601"/>
    </source>
</evidence>
<dbReference type="InterPro" id="IPR036388">
    <property type="entry name" value="WH-like_DNA-bd_sf"/>
</dbReference>
<dbReference type="Gene3D" id="1.10.10.10">
    <property type="entry name" value="Winged helix-like DNA-binding domain superfamily/Winged helix DNA-binding domain"/>
    <property type="match status" value="1"/>
</dbReference>
<organism evidence="2">
    <name type="scientific">marine sediment metagenome</name>
    <dbReference type="NCBI Taxonomy" id="412755"/>
    <lineage>
        <taxon>unclassified sequences</taxon>
        <taxon>metagenomes</taxon>
        <taxon>ecological metagenomes</taxon>
    </lineage>
</organism>